<protein>
    <submittedName>
        <fullName evidence="1">Type II toxin-antitoxin system ParD family antitoxin</fullName>
    </submittedName>
</protein>
<sequence length="92" mass="10143">MAQEEKLSISVSAELAAALRTAVASGEYASQDEVMSEALRDWQIRRTDRHQARQELGRLWDEGLASGLPTDGEAAFARIRRRVDGRLASGDD</sequence>
<gene>
    <name evidence="1" type="ORF">LZD57_04790</name>
</gene>
<dbReference type="EMBL" id="JAJUWU010000004">
    <property type="protein sequence ID" value="MCE7027301.1"/>
    <property type="molecule type" value="Genomic_DNA"/>
</dbReference>
<dbReference type="InterPro" id="IPR038296">
    <property type="entry name" value="ParD_sf"/>
</dbReference>
<keyword evidence="2" id="KW-1185">Reference proteome</keyword>
<dbReference type="GO" id="GO:0006355">
    <property type="term" value="P:regulation of DNA-templated transcription"/>
    <property type="evidence" value="ECO:0007669"/>
    <property type="project" value="InterPro"/>
</dbReference>
<dbReference type="InterPro" id="IPR010985">
    <property type="entry name" value="Ribbon_hlx_hlx"/>
</dbReference>
<evidence type="ECO:0000313" key="1">
    <source>
        <dbReference type="EMBL" id="MCE7027301.1"/>
    </source>
</evidence>
<proteinExistence type="predicted"/>
<accession>A0A9X1NZP4</accession>
<reference evidence="1" key="1">
    <citation type="submission" date="2022-01" db="EMBL/GenBank/DDBJ databases">
        <title>Jiella avicenniae sp. nov., a novel endophytic bacterium isolated from bark of Avicennia marina.</title>
        <authorList>
            <person name="Tuo L."/>
        </authorList>
    </citation>
    <scope>NUCLEOTIDE SEQUENCE</scope>
    <source>
        <strain evidence="1">CBK1P-4</strain>
    </source>
</reference>
<dbReference type="Proteomes" id="UP001139035">
    <property type="component" value="Unassembled WGS sequence"/>
</dbReference>
<dbReference type="SUPFAM" id="SSF47598">
    <property type="entry name" value="Ribbon-helix-helix"/>
    <property type="match status" value="1"/>
</dbReference>
<comment type="caution">
    <text evidence="1">The sequence shown here is derived from an EMBL/GenBank/DDBJ whole genome shotgun (WGS) entry which is preliminary data.</text>
</comment>
<name>A0A9X1NZP4_9HYPH</name>
<organism evidence="1 2">
    <name type="scientific">Jiella avicenniae</name>
    <dbReference type="NCBI Taxonomy" id="2907202"/>
    <lineage>
        <taxon>Bacteria</taxon>
        <taxon>Pseudomonadati</taxon>
        <taxon>Pseudomonadota</taxon>
        <taxon>Alphaproteobacteria</taxon>
        <taxon>Hyphomicrobiales</taxon>
        <taxon>Aurantimonadaceae</taxon>
        <taxon>Jiella</taxon>
    </lineage>
</organism>
<dbReference type="RefSeq" id="WP_233718015.1">
    <property type="nucleotide sequence ID" value="NZ_JAJUWU010000004.1"/>
</dbReference>
<evidence type="ECO:0000313" key="2">
    <source>
        <dbReference type="Proteomes" id="UP001139035"/>
    </source>
</evidence>
<dbReference type="AlphaFoldDB" id="A0A9X1NZP4"/>
<dbReference type="Gene3D" id="6.10.10.120">
    <property type="entry name" value="Antitoxin ParD1-like"/>
    <property type="match status" value="1"/>
</dbReference>